<evidence type="ECO:0000313" key="12">
    <source>
        <dbReference type="Proteomes" id="UP001244341"/>
    </source>
</evidence>
<gene>
    <name evidence="11" type="ORF">OEZ85_007776</name>
</gene>
<feature type="transmembrane region" description="Helical" evidence="9">
    <location>
        <begin position="352"/>
        <end position="372"/>
    </location>
</feature>
<evidence type="ECO:0000256" key="6">
    <source>
        <dbReference type="ARBA" id="ARBA00022989"/>
    </source>
</evidence>
<dbReference type="Gene3D" id="3.40.630.10">
    <property type="entry name" value="Zn peptidases"/>
    <property type="match status" value="1"/>
</dbReference>
<accession>A0ABY8TH63</accession>
<evidence type="ECO:0000256" key="8">
    <source>
        <dbReference type="ARBA" id="ARBA00023180"/>
    </source>
</evidence>
<feature type="chain" id="PRO_5047077329" description="Peptidase M28 domain-containing protein" evidence="10">
    <location>
        <begin position="20"/>
        <end position="406"/>
    </location>
</feature>
<comment type="similarity">
    <text evidence="2">Belongs to the nicastrin family.</text>
</comment>
<organism evidence="11 12">
    <name type="scientific">Tetradesmus obliquus</name>
    <name type="common">Green alga</name>
    <name type="synonym">Acutodesmus obliquus</name>
    <dbReference type="NCBI Taxonomy" id="3088"/>
    <lineage>
        <taxon>Eukaryota</taxon>
        <taxon>Viridiplantae</taxon>
        <taxon>Chlorophyta</taxon>
        <taxon>core chlorophytes</taxon>
        <taxon>Chlorophyceae</taxon>
        <taxon>CS clade</taxon>
        <taxon>Sphaeropleales</taxon>
        <taxon>Scenedesmaceae</taxon>
        <taxon>Tetradesmus</taxon>
    </lineage>
</organism>
<dbReference type="Proteomes" id="UP001244341">
    <property type="component" value="Chromosome 1b"/>
</dbReference>
<evidence type="ECO:0000256" key="10">
    <source>
        <dbReference type="SAM" id="SignalP"/>
    </source>
</evidence>
<proteinExistence type="inferred from homology"/>
<keyword evidence="8" id="KW-0325">Glycoprotein</keyword>
<dbReference type="EMBL" id="CP126208">
    <property type="protein sequence ID" value="WIA08335.1"/>
    <property type="molecule type" value="Genomic_DNA"/>
</dbReference>
<evidence type="ECO:0000256" key="5">
    <source>
        <dbReference type="ARBA" id="ARBA00022824"/>
    </source>
</evidence>
<dbReference type="PANTHER" id="PTHR31826">
    <property type="entry name" value="NICALIN"/>
    <property type="match status" value="1"/>
</dbReference>
<keyword evidence="6 9" id="KW-1133">Transmembrane helix</keyword>
<keyword evidence="3 9" id="KW-0812">Transmembrane</keyword>
<keyword evidence="7 9" id="KW-0472">Membrane</keyword>
<keyword evidence="4 10" id="KW-0732">Signal</keyword>
<reference evidence="11 12" key="1">
    <citation type="submission" date="2023-05" db="EMBL/GenBank/DDBJ databases">
        <title>A 100% complete, gapless, phased diploid assembly of the Scenedesmus obliquus UTEX 3031 genome.</title>
        <authorList>
            <person name="Biondi T.C."/>
            <person name="Hanschen E.R."/>
            <person name="Kwon T."/>
            <person name="Eng W."/>
            <person name="Kruse C.P.S."/>
            <person name="Koehler S.I."/>
            <person name="Kunde Y."/>
            <person name="Gleasner C.D."/>
            <person name="You Mak K.T."/>
            <person name="Polle J."/>
            <person name="Hovde B.T."/>
            <person name="Starkenburg S.R."/>
        </authorList>
    </citation>
    <scope>NUCLEOTIDE SEQUENCE [LARGE SCALE GENOMIC DNA]</scope>
    <source>
        <strain evidence="11 12">DOE0152z</strain>
    </source>
</reference>
<keyword evidence="12" id="KW-1185">Reference proteome</keyword>
<comment type="subcellular location">
    <subcellularLocation>
        <location evidence="1">Endoplasmic reticulum membrane</location>
        <topology evidence="1">Single-pass membrane protein</topology>
    </subcellularLocation>
</comment>
<evidence type="ECO:0000313" key="11">
    <source>
        <dbReference type="EMBL" id="WIA08335.1"/>
    </source>
</evidence>
<evidence type="ECO:0000256" key="1">
    <source>
        <dbReference type="ARBA" id="ARBA00004389"/>
    </source>
</evidence>
<feature type="signal peptide" evidence="10">
    <location>
        <begin position="1"/>
        <end position="19"/>
    </location>
</feature>
<sequence>MVTKAFALLALVLAPLAGAQTAYRLLQADYQGRQIGSKHYSADGYVTLPRGSAKPYKAVMVLPVNSTSPEALADYTQQKSSLSCVLLVLPSSWDSSGMPAADASNLLRLEQQLLAAPAQVPVFFAKETAALADAVAETHAMFERGAPPTLQTDRYQLALQGKMPTQLASKQATNYVATLRAADDHLKLGVPPPPTLLLTAHFDSFSLAPGSPAGADAAATGAAACLLLLRLLHRLVLDAAQVAADAISRWLYPQLEPQLCLLDLSSEPQQHRDFLAGWIELLSTAPSMMPFDKADPGISLLHENIFQFMRTHSHSAKRHMWTPAGTPASITAFGCTTATMRVLKAAGFMQDMLLLAAVLLYLGGLWVVLVVATRGWAELRAMWAPKPATRRRNTKGGSSSNSSKRS</sequence>
<evidence type="ECO:0000256" key="3">
    <source>
        <dbReference type="ARBA" id="ARBA00022692"/>
    </source>
</evidence>
<dbReference type="InterPro" id="IPR016574">
    <property type="entry name" value="Nicalin"/>
</dbReference>
<evidence type="ECO:0000256" key="4">
    <source>
        <dbReference type="ARBA" id="ARBA00022729"/>
    </source>
</evidence>
<name>A0ABY8TH63_TETOB</name>
<keyword evidence="5" id="KW-0256">Endoplasmic reticulum</keyword>
<protein>
    <recommendedName>
        <fullName evidence="13">Peptidase M28 domain-containing protein</fullName>
    </recommendedName>
</protein>
<evidence type="ECO:0000256" key="7">
    <source>
        <dbReference type="ARBA" id="ARBA00023136"/>
    </source>
</evidence>
<evidence type="ECO:0000256" key="9">
    <source>
        <dbReference type="SAM" id="Phobius"/>
    </source>
</evidence>
<evidence type="ECO:0008006" key="13">
    <source>
        <dbReference type="Google" id="ProtNLM"/>
    </source>
</evidence>
<evidence type="ECO:0000256" key="2">
    <source>
        <dbReference type="ARBA" id="ARBA00007717"/>
    </source>
</evidence>